<dbReference type="GO" id="GO:0009117">
    <property type="term" value="P:nucleotide metabolic process"/>
    <property type="evidence" value="ECO:0007669"/>
    <property type="project" value="UniProtKB-KW"/>
</dbReference>
<dbReference type="PANTHER" id="PTHR11067:SF9">
    <property type="entry name" value="INOSINE TRIPHOSPHATE PYROPHOSPHATASE"/>
    <property type="match status" value="1"/>
</dbReference>
<comment type="catalytic activity">
    <reaction evidence="10">
        <text>ITP + H2O = IMP + diphosphate + H(+)</text>
        <dbReference type="Rhea" id="RHEA:29399"/>
        <dbReference type="ChEBI" id="CHEBI:15377"/>
        <dbReference type="ChEBI" id="CHEBI:15378"/>
        <dbReference type="ChEBI" id="CHEBI:33019"/>
        <dbReference type="ChEBI" id="CHEBI:58053"/>
        <dbReference type="ChEBI" id="CHEBI:61402"/>
        <dbReference type="EC" id="3.6.1.66"/>
    </reaction>
</comment>
<dbReference type="GO" id="GO:0005829">
    <property type="term" value="C:cytosol"/>
    <property type="evidence" value="ECO:0007669"/>
    <property type="project" value="TreeGrafter"/>
</dbReference>
<dbReference type="AlphaFoldDB" id="A0A6N6RG67"/>
<comment type="subunit">
    <text evidence="2 10">Homodimer.</text>
</comment>
<evidence type="ECO:0000256" key="8">
    <source>
        <dbReference type="ARBA" id="ARBA00051875"/>
    </source>
</evidence>
<gene>
    <name evidence="12" type="ORF">F8C67_10800</name>
</gene>
<dbReference type="PANTHER" id="PTHR11067">
    <property type="entry name" value="INOSINE TRIPHOSPHATE PYROPHOSPHATASE/HAM1 PROTEIN"/>
    <property type="match status" value="1"/>
</dbReference>
<evidence type="ECO:0000256" key="1">
    <source>
        <dbReference type="ARBA" id="ARBA00008023"/>
    </source>
</evidence>
<keyword evidence="7 10" id="KW-0546">Nucleotide metabolism</keyword>
<keyword evidence="3 10" id="KW-0479">Metal-binding</keyword>
<comment type="catalytic activity">
    <reaction evidence="8 10">
        <text>dITP + H2O = dIMP + diphosphate + H(+)</text>
        <dbReference type="Rhea" id="RHEA:28342"/>
        <dbReference type="ChEBI" id="CHEBI:15377"/>
        <dbReference type="ChEBI" id="CHEBI:15378"/>
        <dbReference type="ChEBI" id="CHEBI:33019"/>
        <dbReference type="ChEBI" id="CHEBI:61194"/>
        <dbReference type="ChEBI" id="CHEBI:61382"/>
        <dbReference type="EC" id="3.6.1.66"/>
    </reaction>
</comment>
<feature type="binding site" evidence="10">
    <location>
        <position position="171"/>
    </location>
    <ligand>
        <name>substrate</name>
    </ligand>
</feature>
<evidence type="ECO:0000313" key="13">
    <source>
        <dbReference type="Proteomes" id="UP000468650"/>
    </source>
</evidence>
<evidence type="ECO:0000256" key="9">
    <source>
        <dbReference type="ARBA" id="ARBA00052017"/>
    </source>
</evidence>
<comment type="caution">
    <text evidence="12">The sequence shown here is derived from an EMBL/GenBank/DDBJ whole genome shotgun (WGS) entry which is preliminary data.</text>
</comment>
<feature type="binding site" evidence="10">
    <location>
        <position position="68"/>
    </location>
    <ligand>
        <name>Mg(2+)</name>
        <dbReference type="ChEBI" id="CHEBI:18420"/>
    </ligand>
</feature>
<keyword evidence="13" id="KW-1185">Reference proteome</keyword>
<dbReference type="Pfam" id="PF01725">
    <property type="entry name" value="Ham1p_like"/>
    <property type="match status" value="1"/>
</dbReference>
<dbReference type="Proteomes" id="UP000468650">
    <property type="component" value="Unassembled WGS sequence"/>
</dbReference>
<dbReference type="GO" id="GO:0035870">
    <property type="term" value="F:dITP diphosphatase activity"/>
    <property type="evidence" value="ECO:0007669"/>
    <property type="project" value="UniProtKB-UniRule"/>
</dbReference>
<feature type="binding site" evidence="10">
    <location>
        <position position="39"/>
    </location>
    <ligand>
        <name>Mg(2+)</name>
        <dbReference type="ChEBI" id="CHEBI:18420"/>
    </ligand>
</feature>
<feature type="binding site" evidence="10">
    <location>
        <begin position="176"/>
        <end position="177"/>
    </location>
    <ligand>
        <name>substrate</name>
    </ligand>
</feature>
<dbReference type="GO" id="GO:0000166">
    <property type="term" value="F:nucleotide binding"/>
    <property type="evidence" value="ECO:0007669"/>
    <property type="project" value="UniProtKB-KW"/>
</dbReference>
<comment type="catalytic activity">
    <reaction evidence="9 10">
        <text>XTP + H2O = XMP + diphosphate + H(+)</text>
        <dbReference type="Rhea" id="RHEA:28610"/>
        <dbReference type="ChEBI" id="CHEBI:15377"/>
        <dbReference type="ChEBI" id="CHEBI:15378"/>
        <dbReference type="ChEBI" id="CHEBI:33019"/>
        <dbReference type="ChEBI" id="CHEBI:57464"/>
        <dbReference type="ChEBI" id="CHEBI:61314"/>
        <dbReference type="EC" id="3.6.1.66"/>
    </reaction>
</comment>
<accession>A0A6N6RG67</accession>
<evidence type="ECO:0000256" key="6">
    <source>
        <dbReference type="ARBA" id="ARBA00022842"/>
    </source>
</evidence>
<reference evidence="12 13" key="1">
    <citation type="submission" date="2019-09" db="EMBL/GenBank/DDBJ databases">
        <title>Genomes of family Cryomorphaceae.</title>
        <authorList>
            <person name="Bowman J.P."/>
        </authorList>
    </citation>
    <scope>NUCLEOTIDE SEQUENCE [LARGE SCALE GENOMIC DNA]</scope>
    <source>
        <strain evidence="12 13">LMG 25704</strain>
    </source>
</reference>
<comment type="similarity">
    <text evidence="1 10 11">Belongs to the HAM1 NTPase family.</text>
</comment>
<dbReference type="SUPFAM" id="SSF52972">
    <property type="entry name" value="ITPase-like"/>
    <property type="match status" value="1"/>
</dbReference>
<evidence type="ECO:0000256" key="7">
    <source>
        <dbReference type="ARBA" id="ARBA00023080"/>
    </source>
</evidence>
<dbReference type="FunFam" id="3.90.950.10:FF:000001">
    <property type="entry name" value="dITP/XTP pyrophosphatase"/>
    <property type="match status" value="1"/>
</dbReference>
<evidence type="ECO:0000256" key="4">
    <source>
        <dbReference type="ARBA" id="ARBA00022741"/>
    </source>
</evidence>
<dbReference type="EMBL" id="WBVO01000009">
    <property type="protein sequence ID" value="KAB2808052.1"/>
    <property type="molecule type" value="Genomic_DNA"/>
</dbReference>
<dbReference type="GO" id="GO:0017111">
    <property type="term" value="F:ribonucleoside triphosphate phosphatase activity"/>
    <property type="evidence" value="ECO:0007669"/>
    <property type="project" value="InterPro"/>
</dbReference>
<dbReference type="CDD" id="cd00515">
    <property type="entry name" value="HAM1"/>
    <property type="match status" value="1"/>
</dbReference>
<dbReference type="Gene3D" id="3.90.950.10">
    <property type="match status" value="1"/>
</dbReference>
<evidence type="ECO:0000256" key="11">
    <source>
        <dbReference type="RuleBase" id="RU003781"/>
    </source>
</evidence>
<evidence type="ECO:0000256" key="10">
    <source>
        <dbReference type="HAMAP-Rule" id="MF_01405"/>
    </source>
</evidence>
<keyword evidence="4 10" id="KW-0547">Nucleotide-binding</keyword>
<dbReference type="GO" id="GO:0036222">
    <property type="term" value="F:XTP diphosphatase activity"/>
    <property type="evidence" value="ECO:0007669"/>
    <property type="project" value="UniProtKB-UniRule"/>
</dbReference>
<name>A0A6N6RG67_9FLAO</name>
<dbReference type="RefSeq" id="WP_151667866.1">
    <property type="nucleotide sequence ID" value="NZ_WBVO01000009.1"/>
</dbReference>
<dbReference type="EC" id="3.6.1.66" evidence="10"/>
<evidence type="ECO:0000313" key="12">
    <source>
        <dbReference type="EMBL" id="KAB2808052.1"/>
    </source>
</evidence>
<dbReference type="InterPro" id="IPR002637">
    <property type="entry name" value="RdgB/HAM1"/>
</dbReference>
<evidence type="ECO:0000256" key="5">
    <source>
        <dbReference type="ARBA" id="ARBA00022801"/>
    </source>
</evidence>
<comment type="cofactor">
    <cofactor evidence="10">
        <name>Mg(2+)</name>
        <dbReference type="ChEBI" id="CHEBI:18420"/>
    </cofactor>
    <text evidence="10">Binds 1 Mg(2+) ion per subunit.</text>
</comment>
<sequence>MKLVFATQNQNKLKEVQELMPEGIELVSLTDIGHEEELEETAISLDGNARQKAEFIYRKYNMNCFADDTGLEIDALDGAPGVYSARYAGAAKDATANMMKVLHELSGNPNRGAQFRTAICLFWQDKMHTFDGVVRGSILENPIGEEGFGYDPIFTPEDETRSFAEMSSKEKNERSHRGRAIAKLVDWLAENA</sequence>
<dbReference type="GO" id="GO:0009146">
    <property type="term" value="P:purine nucleoside triphosphate catabolic process"/>
    <property type="evidence" value="ECO:0007669"/>
    <property type="project" value="UniProtKB-UniRule"/>
</dbReference>
<organism evidence="12 13">
    <name type="scientific">Phaeocystidibacter luteus</name>
    <dbReference type="NCBI Taxonomy" id="911197"/>
    <lineage>
        <taxon>Bacteria</taxon>
        <taxon>Pseudomonadati</taxon>
        <taxon>Bacteroidota</taxon>
        <taxon>Flavobacteriia</taxon>
        <taxon>Flavobacteriales</taxon>
        <taxon>Phaeocystidibacteraceae</taxon>
        <taxon>Phaeocystidibacter</taxon>
    </lineage>
</organism>
<protein>
    <recommendedName>
        <fullName evidence="10">dITP/XTP pyrophosphatase</fullName>
        <ecNumber evidence="10">3.6.1.66</ecNumber>
    </recommendedName>
    <alternativeName>
        <fullName evidence="10">Non-canonical purine NTP pyrophosphatase</fullName>
    </alternativeName>
    <alternativeName>
        <fullName evidence="10">Non-standard purine NTP pyrophosphatase</fullName>
    </alternativeName>
    <alternativeName>
        <fullName evidence="10">Nucleoside-triphosphate diphosphatase</fullName>
    </alternativeName>
    <alternativeName>
        <fullName evidence="10">Nucleoside-triphosphate pyrophosphatase</fullName>
        <shortName evidence="10">NTPase</shortName>
    </alternativeName>
</protein>
<feature type="active site" description="Proton acceptor" evidence="10">
    <location>
        <position position="68"/>
    </location>
</feature>
<dbReference type="HAMAP" id="MF_01405">
    <property type="entry name" value="Non_canon_purine_NTPase"/>
    <property type="match status" value="1"/>
</dbReference>
<proteinExistence type="inferred from homology"/>
<dbReference type="NCBIfam" id="NF011398">
    <property type="entry name" value="PRK14823.1"/>
    <property type="match status" value="1"/>
</dbReference>
<feature type="binding site" evidence="10">
    <location>
        <begin position="7"/>
        <end position="12"/>
    </location>
    <ligand>
        <name>substrate</name>
    </ligand>
</feature>
<dbReference type="GO" id="GO:0046872">
    <property type="term" value="F:metal ion binding"/>
    <property type="evidence" value="ECO:0007669"/>
    <property type="project" value="UniProtKB-KW"/>
</dbReference>
<feature type="binding site" evidence="10">
    <location>
        <begin position="148"/>
        <end position="151"/>
    </location>
    <ligand>
        <name>substrate</name>
    </ligand>
</feature>
<dbReference type="GO" id="GO:0036220">
    <property type="term" value="F:ITP diphosphatase activity"/>
    <property type="evidence" value="ECO:0007669"/>
    <property type="project" value="UniProtKB-UniRule"/>
</dbReference>
<evidence type="ECO:0000256" key="3">
    <source>
        <dbReference type="ARBA" id="ARBA00022723"/>
    </source>
</evidence>
<keyword evidence="6 10" id="KW-0460">Magnesium</keyword>
<dbReference type="InterPro" id="IPR020922">
    <property type="entry name" value="dITP/XTP_pyrophosphatase"/>
</dbReference>
<evidence type="ECO:0000256" key="2">
    <source>
        <dbReference type="ARBA" id="ARBA00011738"/>
    </source>
</evidence>
<comment type="function">
    <text evidence="10">Pyrophosphatase that catalyzes the hydrolysis of nucleoside triphosphates to their monophosphate derivatives, with a high preference for the non-canonical purine nucleotides XTP (xanthosine triphosphate), dITP (deoxyinosine triphosphate) and ITP. Seems to function as a house-cleaning enzyme that removes non-canonical purine nucleotides from the nucleotide pool, thus preventing their incorporation into DNA/RNA and avoiding chromosomal lesions.</text>
</comment>
<dbReference type="NCBIfam" id="TIGR00042">
    <property type="entry name" value="RdgB/HAM1 family non-canonical purine NTP pyrophosphatase"/>
    <property type="match status" value="1"/>
</dbReference>
<feature type="binding site" evidence="10">
    <location>
        <position position="69"/>
    </location>
    <ligand>
        <name>substrate</name>
    </ligand>
</feature>
<dbReference type="InterPro" id="IPR029001">
    <property type="entry name" value="ITPase-like_fam"/>
</dbReference>
<keyword evidence="5 10" id="KW-0378">Hydrolase</keyword>
<dbReference type="OrthoDB" id="9807456at2"/>